<dbReference type="GeneID" id="9806946"/>
<dbReference type="InterPro" id="IPR012885">
    <property type="entry name" value="F-box_Sdz-33"/>
</dbReference>
<accession>A0A6A5HX92</accession>
<dbReference type="CTD" id="9806946"/>
<name>A0A6A5HX92_CAERE</name>
<dbReference type="PANTHER" id="PTHR21503:SF8">
    <property type="entry name" value="F-BOX ASSOCIATED DOMAIN-CONTAINING PROTEIN-RELATED"/>
    <property type="match status" value="1"/>
</dbReference>
<comment type="caution">
    <text evidence="2">The sequence shown here is derived from an EMBL/GenBank/DDBJ whole genome shotgun (WGS) entry which is preliminary data.</text>
</comment>
<dbReference type="InterPro" id="IPR001810">
    <property type="entry name" value="F-box_dom"/>
</dbReference>
<evidence type="ECO:0000259" key="1">
    <source>
        <dbReference type="PROSITE" id="PS50181"/>
    </source>
</evidence>
<dbReference type="Pfam" id="PF07735">
    <property type="entry name" value="FBA_2"/>
    <property type="match status" value="1"/>
</dbReference>
<feature type="domain" description="F-box" evidence="1">
    <location>
        <begin position="8"/>
        <end position="55"/>
    </location>
</feature>
<protein>
    <recommendedName>
        <fullName evidence="1">F-box domain-containing protein</fullName>
    </recommendedName>
</protein>
<evidence type="ECO:0000313" key="2">
    <source>
        <dbReference type="EMBL" id="KAF1771616.1"/>
    </source>
</evidence>
<gene>
    <name evidence="2" type="ORF">GCK72_003443</name>
</gene>
<evidence type="ECO:0000313" key="3">
    <source>
        <dbReference type="Proteomes" id="UP000483820"/>
    </source>
</evidence>
<dbReference type="EMBL" id="WUAV01000001">
    <property type="protein sequence ID" value="KAF1771616.1"/>
    <property type="molecule type" value="Genomic_DNA"/>
</dbReference>
<dbReference type="Proteomes" id="UP000483820">
    <property type="component" value="Chromosome I"/>
</dbReference>
<proteinExistence type="predicted"/>
<dbReference type="RefSeq" id="XP_053592703.1">
    <property type="nucleotide sequence ID" value="XM_053724058.1"/>
</dbReference>
<dbReference type="KEGG" id="crq:GCK72_003443"/>
<dbReference type="PANTHER" id="PTHR21503">
    <property type="entry name" value="F-BOX-CONTAINING HYPOTHETICAL PROTEIN C.ELEGANS"/>
    <property type="match status" value="1"/>
</dbReference>
<reference evidence="2 3" key="1">
    <citation type="submission" date="2019-12" db="EMBL/GenBank/DDBJ databases">
        <title>Chromosome-level assembly of the Caenorhabditis remanei genome.</title>
        <authorList>
            <person name="Teterina A.A."/>
            <person name="Willis J.H."/>
            <person name="Phillips P.C."/>
        </authorList>
    </citation>
    <scope>NUCLEOTIDE SEQUENCE [LARGE SCALE GENOMIC DNA]</scope>
    <source>
        <strain evidence="2 3">PX506</strain>
        <tissue evidence="2">Whole organism</tissue>
    </source>
</reference>
<sequence length="389" mass="46794">MSRRPPRKFPLLRLPRLALIEVVKCWNPIEIYLFSRVSRKAKEISNLVKMPYLRLHLALYKYYEVSLGYPMSCISKHWYFRLYPGLRNYERYKNERYLDIYSKNAGKSIGKLIDHCLEIFDCEFRTMSVYIDPVMKSSNLNLFMNWINHNEKLSKIPYLSAFCLKESNEFFLNWFMQNLKKDIGVLNLPHNYYETERSMTVRENEIMLKVNGKVDDLRFQSSEKFMDLDHLIRMDCVYLRGGETFLTNRDLNVFMKNWKEMKTNERMEFYSIGAKEKLNWRVILEGLDGEIRDVRTVRREYMYPWNKTYKVKVNGGVDITRIDGKVATIGMTFHMIFQDEPLSREMIRDYQRLIVGQNMDEDEMDMNFVHDPEYKLTAELRKAFFVMVK</sequence>
<organism evidence="2 3">
    <name type="scientific">Caenorhabditis remanei</name>
    <name type="common">Caenorhabditis vulgaris</name>
    <dbReference type="NCBI Taxonomy" id="31234"/>
    <lineage>
        <taxon>Eukaryota</taxon>
        <taxon>Metazoa</taxon>
        <taxon>Ecdysozoa</taxon>
        <taxon>Nematoda</taxon>
        <taxon>Chromadorea</taxon>
        <taxon>Rhabditida</taxon>
        <taxon>Rhabditina</taxon>
        <taxon>Rhabditomorpha</taxon>
        <taxon>Rhabditoidea</taxon>
        <taxon>Rhabditidae</taxon>
        <taxon>Peloderinae</taxon>
        <taxon>Caenorhabditis</taxon>
    </lineage>
</organism>
<dbReference type="AlphaFoldDB" id="A0A6A5HX92"/>
<dbReference type="PROSITE" id="PS50181">
    <property type="entry name" value="FBOX"/>
    <property type="match status" value="1"/>
</dbReference>